<sequence length="120" mass="13960">MADVIDWEYVKQLICQRIRERYLPKLRQLHDACFEGNALKSLAERCVALYVLYYLDRRRYFATFEEFAAYLHLPPEAEPALRKIWEGGVKVARQKGASKVLGNWLWGVAEDIALSEPTRG</sequence>
<keyword evidence="2" id="KW-1185">Reference proteome</keyword>
<gene>
    <name evidence="1" type="ordered locus">Pogu_0598</name>
</gene>
<dbReference type="Proteomes" id="UP000009062">
    <property type="component" value="Chromosome"/>
</dbReference>
<dbReference type="EMBL" id="CP003316">
    <property type="protein sequence ID" value="AFA38625.1"/>
    <property type="molecule type" value="Genomic_DNA"/>
</dbReference>
<dbReference type="AlphaFoldDB" id="H6Q7W8"/>
<organism evidence="1 2">
    <name type="scientific">Pyrobaculum oguniense (strain DSM 13380 / JCM 10595 / TE7)</name>
    <dbReference type="NCBI Taxonomy" id="698757"/>
    <lineage>
        <taxon>Archaea</taxon>
        <taxon>Thermoproteota</taxon>
        <taxon>Thermoprotei</taxon>
        <taxon>Thermoproteales</taxon>
        <taxon>Thermoproteaceae</taxon>
        <taxon>Pyrobaculum</taxon>
    </lineage>
</organism>
<evidence type="ECO:0000313" key="2">
    <source>
        <dbReference type="Proteomes" id="UP000009062"/>
    </source>
</evidence>
<reference evidence="1 2" key="1">
    <citation type="journal article" date="2012" name="Stand. Genomic Sci.">
        <title>Complete genome sequence of Pyrobaculum oguniense.</title>
        <authorList>
            <person name="Bernick D.L."/>
            <person name="Karplus K."/>
            <person name="Lui L.M."/>
            <person name="Coker J.K."/>
            <person name="Murphy J.N."/>
            <person name="Chan P.P."/>
            <person name="Cozen A.E."/>
            <person name="Lowe T.M."/>
        </authorList>
    </citation>
    <scope>NUCLEOTIDE SEQUENCE [LARGE SCALE GENOMIC DNA]</scope>
    <source>
        <strain evidence="1 2">TE7</strain>
    </source>
</reference>
<dbReference type="HOGENOM" id="CLU_2044508_0_0_2"/>
<protein>
    <submittedName>
        <fullName evidence="1">Uncharacterized protein</fullName>
    </submittedName>
</protein>
<dbReference type="STRING" id="698757.Pogu_0598"/>
<name>H6Q7W8_PYROT</name>
<dbReference type="KEGG" id="pog:Pogu_0598"/>
<proteinExistence type="predicted"/>
<accession>H6Q7W8</accession>
<evidence type="ECO:0000313" key="1">
    <source>
        <dbReference type="EMBL" id="AFA38625.1"/>
    </source>
</evidence>